<evidence type="ECO:0000256" key="1">
    <source>
        <dbReference type="ARBA" id="ARBA00004123"/>
    </source>
</evidence>
<accession>A0A6A7BW08</accession>
<dbReference type="Pfam" id="PF00076">
    <property type="entry name" value="RRM_1"/>
    <property type="match status" value="1"/>
</dbReference>
<reference evidence="9" key="1">
    <citation type="journal article" date="2020" name="Stud. Mycol.">
        <title>101 Dothideomycetes genomes: a test case for predicting lifestyles and emergence of pathogens.</title>
        <authorList>
            <person name="Haridas S."/>
            <person name="Albert R."/>
            <person name="Binder M."/>
            <person name="Bloem J."/>
            <person name="Labutti K."/>
            <person name="Salamov A."/>
            <person name="Andreopoulos B."/>
            <person name="Baker S."/>
            <person name="Barry K."/>
            <person name="Bills G."/>
            <person name="Bluhm B."/>
            <person name="Cannon C."/>
            <person name="Castanera R."/>
            <person name="Culley D."/>
            <person name="Daum C."/>
            <person name="Ezra D."/>
            <person name="Gonzalez J."/>
            <person name="Henrissat B."/>
            <person name="Kuo A."/>
            <person name="Liang C."/>
            <person name="Lipzen A."/>
            <person name="Lutzoni F."/>
            <person name="Magnuson J."/>
            <person name="Mondo S."/>
            <person name="Nolan M."/>
            <person name="Ohm R."/>
            <person name="Pangilinan J."/>
            <person name="Park H.-J."/>
            <person name="Ramirez L."/>
            <person name="Alfaro M."/>
            <person name="Sun H."/>
            <person name="Tritt A."/>
            <person name="Yoshinaga Y."/>
            <person name="Zwiers L.-H."/>
            <person name="Turgeon B."/>
            <person name="Goodwin S."/>
            <person name="Spatafora J."/>
            <person name="Crous P."/>
            <person name="Grigoriev I."/>
        </authorList>
    </citation>
    <scope>NUCLEOTIDE SEQUENCE</scope>
    <source>
        <strain evidence="9">CBS 480.64</strain>
    </source>
</reference>
<dbReference type="InterPro" id="IPR008111">
    <property type="entry name" value="RNA-bd_8"/>
</dbReference>
<dbReference type="GO" id="GO:0006396">
    <property type="term" value="P:RNA processing"/>
    <property type="evidence" value="ECO:0007669"/>
    <property type="project" value="InterPro"/>
</dbReference>
<feature type="region of interest" description="Disordered" evidence="7">
    <location>
        <begin position="197"/>
        <end position="274"/>
    </location>
</feature>
<dbReference type="InterPro" id="IPR000504">
    <property type="entry name" value="RRM_dom"/>
</dbReference>
<dbReference type="SUPFAM" id="SSF54928">
    <property type="entry name" value="RNA-binding domain, RBD"/>
    <property type="match status" value="1"/>
</dbReference>
<dbReference type="Proteomes" id="UP000799421">
    <property type="component" value="Unassembled WGS sequence"/>
</dbReference>
<dbReference type="InterPro" id="IPR012677">
    <property type="entry name" value="Nucleotide-bd_a/b_plait_sf"/>
</dbReference>
<proteinExistence type="predicted"/>
<dbReference type="Gene3D" id="3.30.70.330">
    <property type="match status" value="1"/>
</dbReference>
<feature type="region of interest" description="Disordered" evidence="7">
    <location>
        <begin position="311"/>
        <end position="506"/>
    </location>
</feature>
<dbReference type="GO" id="GO:0005737">
    <property type="term" value="C:cytoplasm"/>
    <property type="evidence" value="ECO:0007669"/>
    <property type="project" value="UniProtKB-SubCell"/>
</dbReference>
<evidence type="ECO:0000256" key="5">
    <source>
        <dbReference type="ARBA" id="ARBA00023242"/>
    </source>
</evidence>
<feature type="compositionally biased region" description="Pro residues" evidence="7">
    <location>
        <begin position="323"/>
        <end position="332"/>
    </location>
</feature>
<dbReference type="GO" id="GO:0003729">
    <property type="term" value="F:mRNA binding"/>
    <property type="evidence" value="ECO:0007669"/>
    <property type="project" value="InterPro"/>
</dbReference>
<feature type="compositionally biased region" description="Basic and acidic residues" evidence="7">
    <location>
        <begin position="457"/>
        <end position="506"/>
    </location>
</feature>
<evidence type="ECO:0000256" key="6">
    <source>
        <dbReference type="PROSITE-ProRule" id="PRU00176"/>
    </source>
</evidence>
<dbReference type="EMBL" id="MU005993">
    <property type="protein sequence ID" value="KAF2859391.1"/>
    <property type="molecule type" value="Genomic_DNA"/>
</dbReference>
<feature type="region of interest" description="Disordered" evidence="7">
    <location>
        <begin position="285"/>
        <end position="304"/>
    </location>
</feature>
<name>A0A6A7BW08_9PEZI</name>
<feature type="domain" description="RRM" evidence="8">
    <location>
        <begin position="41"/>
        <end position="129"/>
    </location>
</feature>
<keyword evidence="4 6" id="KW-0694">RNA-binding</keyword>
<dbReference type="InterPro" id="IPR033744">
    <property type="entry name" value="RRM_RBM8"/>
</dbReference>
<feature type="compositionally biased region" description="Basic and acidic residues" evidence="7">
    <location>
        <begin position="211"/>
        <end position="231"/>
    </location>
</feature>
<feature type="region of interest" description="Disordered" evidence="7">
    <location>
        <begin position="138"/>
        <end position="171"/>
    </location>
</feature>
<keyword evidence="10" id="KW-1185">Reference proteome</keyword>
<feature type="compositionally biased region" description="Polar residues" evidence="7">
    <location>
        <begin position="333"/>
        <end position="342"/>
    </location>
</feature>
<organism evidence="9 10">
    <name type="scientific">Piedraia hortae CBS 480.64</name>
    <dbReference type="NCBI Taxonomy" id="1314780"/>
    <lineage>
        <taxon>Eukaryota</taxon>
        <taxon>Fungi</taxon>
        <taxon>Dikarya</taxon>
        <taxon>Ascomycota</taxon>
        <taxon>Pezizomycotina</taxon>
        <taxon>Dothideomycetes</taxon>
        <taxon>Dothideomycetidae</taxon>
        <taxon>Capnodiales</taxon>
        <taxon>Piedraiaceae</taxon>
        <taxon>Piedraia</taxon>
    </lineage>
</organism>
<evidence type="ECO:0000256" key="2">
    <source>
        <dbReference type="ARBA" id="ARBA00004496"/>
    </source>
</evidence>
<dbReference type="SMART" id="SM00360">
    <property type="entry name" value="RRM"/>
    <property type="match status" value="1"/>
</dbReference>
<gene>
    <name evidence="9" type="ORF">K470DRAFT_265263</name>
</gene>
<dbReference type="AlphaFoldDB" id="A0A6A7BW08"/>
<dbReference type="PANTHER" id="PTHR45894">
    <property type="entry name" value="RNA-BINDING PROTEIN 8A"/>
    <property type="match status" value="1"/>
</dbReference>
<dbReference type="OrthoDB" id="15688at2759"/>
<dbReference type="PROSITE" id="PS50102">
    <property type="entry name" value="RRM"/>
    <property type="match status" value="1"/>
</dbReference>
<keyword evidence="3" id="KW-0963">Cytoplasm</keyword>
<keyword evidence="5" id="KW-0539">Nucleus</keyword>
<dbReference type="GO" id="GO:0005634">
    <property type="term" value="C:nucleus"/>
    <property type="evidence" value="ECO:0007669"/>
    <property type="project" value="UniProtKB-SubCell"/>
</dbReference>
<protein>
    <recommendedName>
        <fullName evidence="8">RRM domain-containing protein</fullName>
    </recommendedName>
</protein>
<evidence type="ECO:0000259" key="8">
    <source>
        <dbReference type="PROSITE" id="PS50102"/>
    </source>
</evidence>
<comment type="subcellular location">
    <subcellularLocation>
        <location evidence="2">Cytoplasm</location>
    </subcellularLocation>
    <subcellularLocation>
        <location evidence="1">Nucleus</location>
    </subcellularLocation>
</comment>
<dbReference type="CDD" id="cd12324">
    <property type="entry name" value="RRM_RBM8"/>
    <property type="match status" value="1"/>
</dbReference>
<evidence type="ECO:0000256" key="4">
    <source>
        <dbReference type="ARBA" id="ARBA00022884"/>
    </source>
</evidence>
<feature type="compositionally biased region" description="Polar residues" evidence="7">
    <location>
        <begin position="265"/>
        <end position="274"/>
    </location>
</feature>
<evidence type="ECO:0000313" key="9">
    <source>
        <dbReference type="EMBL" id="KAF2859391.1"/>
    </source>
</evidence>
<evidence type="ECO:0000313" key="10">
    <source>
        <dbReference type="Proteomes" id="UP000799421"/>
    </source>
</evidence>
<evidence type="ECO:0000256" key="7">
    <source>
        <dbReference type="SAM" id="MobiDB-lite"/>
    </source>
</evidence>
<feature type="compositionally biased region" description="Basic and acidic residues" evidence="7">
    <location>
        <begin position="397"/>
        <end position="407"/>
    </location>
</feature>
<sequence length="506" mass="56393">MAERMDVDTEPPAAASDQPQLNLVDPKTAEGAVAVRSIEGWILIVSNLQEETTEEDVQDLFSEYGQIKNLHLNLDRRTGFVKVWGHHPFQLEGYAFVEYSTLDEAQAAVEGVRGTKMGDNIIGVDFVFVRPPPGKVLARSRSGFGKDRRRGGRSASPEGRTRGGRSASPEGRTRDLCIYVEPLDLIFCIMPRQEKQHKRESTSFNQGGNEQSKKDTQDSKSRIGKKIDELLPWKLSPPKGASNEENKPQTQLQSKQRGEEDSRFDSPNTLFKPLEQTNLQDTFKGEAEAKTPQSSSSNKFKSKVLDFWKKPITNRLTKGKPEPAAPERPQPTTPTRGRSLSANVPPRPPLKPDDYSPPSALSVRSGVYRTSSERRIAHLYTPSVPTRISTVKIKKPAPFDESQKEPAPENDNNSRAEPTSAPDNDAKTKPASVPYTEPQTEPAPVPNTEPQNVPDPTQHESEMEQAETKRTAEEARRATEQEGESKQEGQHHQERTPEKEKVPNQA</sequence>
<dbReference type="InterPro" id="IPR035979">
    <property type="entry name" value="RBD_domain_sf"/>
</dbReference>
<evidence type="ECO:0000256" key="3">
    <source>
        <dbReference type="ARBA" id="ARBA00022490"/>
    </source>
</evidence>